<name>A0A0D3HQJ6_9ORYZ</name>
<proteinExistence type="predicted"/>
<reference evidence="1" key="2">
    <citation type="submission" date="2015-03" db="UniProtKB">
        <authorList>
            <consortium name="EnsemblPlants"/>
        </authorList>
    </citation>
    <scope>IDENTIFICATION</scope>
</reference>
<evidence type="ECO:0000313" key="2">
    <source>
        <dbReference type="Proteomes" id="UP000026960"/>
    </source>
</evidence>
<organism evidence="1">
    <name type="scientific">Oryza barthii</name>
    <dbReference type="NCBI Taxonomy" id="65489"/>
    <lineage>
        <taxon>Eukaryota</taxon>
        <taxon>Viridiplantae</taxon>
        <taxon>Streptophyta</taxon>
        <taxon>Embryophyta</taxon>
        <taxon>Tracheophyta</taxon>
        <taxon>Spermatophyta</taxon>
        <taxon>Magnoliopsida</taxon>
        <taxon>Liliopsida</taxon>
        <taxon>Poales</taxon>
        <taxon>Poaceae</taxon>
        <taxon>BOP clade</taxon>
        <taxon>Oryzoideae</taxon>
        <taxon>Oryzeae</taxon>
        <taxon>Oryzinae</taxon>
        <taxon>Oryza</taxon>
    </lineage>
</organism>
<dbReference type="EnsemblPlants" id="OBART12G00460.4">
    <property type="protein sequence ID" value="OBART12G00460.4"/>
    <property type="gene ID" value="OBART12G00460"/>
</dbReference>
<reference evidence="1" key="1">
    <citation type="journal article" date="2009" name="Rice">
        <title>De Novo Next Generation Sequencing of Plant Genomes.</title>
        <authorList>
            <person name="Rounsley S."/>
            <person name="Marri P.R."/>
            <person name="Yu Y."/>
            <person name="He R."/>
            <person name="Sisneros N."/>
            <person name="Goicoechea J.L."/>
            <person name="Lee S.J."/>
            <person name="Angelova A."/>
            <person name="Kudrna D."/>
            <person name="Luo M."/>
            <person name="Affourtit J."/>
            <person name="Desany B."/>
            <person name="Knight J."/>
            <person name="Niazi F."/>
            <person name="Egholm M."/>
            <person name="Wing R.A."/>
        </authorList>
    </citation>
    <scope>NUCLEOTIDE SEQUENCE [LARGE SCALE GENOMIC DNA]</scope>
    <source>
        <strain evidence="1">cv. IRGC 105608</strain>
    </source>
</reference>
<dbReference type="AlphaFoldDB" id="A0A0D3HQJ6"/>
<dbReference type="Gramene" id="OBART12G00460.4">
    <property type="protein sequence ID" value="OBART12G00460.4"/>
    <property type="gene ID" value="OBART12G00460"/>
</dbReference>
<dbReference type="HOGENOM" id="CLU_2816429_0_0_1"/>
<protein>
    <submittedName>
        <fullName evidence="1">Uncharacterized protein</fullName>
    </submittedName>
</protein>
<sequence length="67" mass="7331">MGMQQLEIAIAPHPLVLTTPDIVLAPNKSSHPPTMYYIDEQALQACGCWPANAEEKTWSNQGALILI</sequence>
<accession>A0A0D3HQJ6</accession>
<keyword evidence="2" id="KW-1185">Reference proteome</keyword>
<dbReference type="Proteomes" id="UP000026960">
    <property type="component" value="Chromosome 12"/>
</dbReference>
<evidence type="ECO:0000313" key="1">
    <source>
        <dbReference type="EnsemblPlants" id="OBART12G00460.4"/>
    </source>
</evidence>